<evidence type="ECO:0000313" key="3">
    <source>
        <dbReference type="Proteomes" id="UP000570514"/>
    </source>
</evidence>
<dbReference type="PIRSF" id="PIRSF031679">
    <property type="entry name" value="Mtase_Alr7345_prd"/>
    <property type="match status" value="1"/>
</dbReference>
<dbReference type="RefSeq" id="WP_167080765.1">
    <property type="nucleotide sequence ID" value="NZ_BAAADC010000001.1"/>
</dbReference>
<dbReference type="EMBL" id="JAASRM010000001">
    <property type="protein sequence ID" value="NIK87294.1"/>
    <property type="molecule type" value="Genomic_DNA"/>
</dbReference>
<dbReference type="Gene3D" id="3.40.50.150">
    <property type="entry name" value="Vaccinia Virus protein VP39"/>
    <property type="match status" value="1"/>
</dbReference>
<name>A0A846MV17_9PROT</name>
<dbReference type="GO" id="GO:0008168">
    <property type="term" value="F:methyltransferase activity"/>
    <property type="evidence" value="ECO:0007669"/>
    <property type="project" value="UniProtKB-KW"/>
</dbReference>
<keyword evidence="3" id="KW-1185">Reference proteome</keyword>
<keyword evidence="1" id="KW-0732">Signal</keyword>
<protein>
    <submittedName>
        <fullName evidence="2">Putative methyltransferase</fullName>
    </submittedName>
</protein>
<dbReference type="GO" id="GO:0032259">
    <property type="term" value="P:methylation"/>
    <property type="evidence" value="ECO:0007669"/>
    <property type="project" value="UniProtKB-KW"/>
</dbReference>
<dbReference type="AlphaFoldDB" id="A0A846MV17"/>
<dbReference type="InterPro" id="IPR016980">
    <property type="entry name" value="S-AdoMet-dep_MeTrfase_Alr7345"/>
</dbReference>
<organism evidence="2 3">
    <name type="scientific">Rhizomicrobium palustre</name>
    <dbReference type="NCBI Taxonomy" id="189966"/>
    <lineage>
        <taxon>Bacteria</taxon>
        <taxon>Pseudomonadati</taxon>
        <taxon>Pseudomonadota</taxon>
        <taxon>Alphaproteobacteria</taxon>
        <taxon>Micropepsales</taxon>
        <taxon>Micropepsaceae</taxon>
        <taxon>Rhizomicrobium</taxon>
    </lineage>
</organism>
<dbReference type="InterPro" id="IPR029063">
    <property type="entry name" value="SAM-dependent_MTases_sf"/>
</dbReference>
<dbReference type="CDD" id="cd02440">
    <property type="entry name" value="AdoMet_MTases"/>
    <property type="match status" value="1"/>
</dbReference>
<dbReference type="SUPFAM" id="SSF53335">
    <property type="entry name" value="S-adenosyl-L-methionine-dependent methyltransferases"/>
    <property type="match status" value="1"/>
</dbReference>
<proteinExistence type="predicted"/>
<gene>
    <name evidence="2" type="ORF">FHS83_000612</name>
</gene>
<keyword evidence="2" id="KW-0808">Transferase</keyword>
<evidence type="ECO:0000256" key="1">
    <source>
        <dbReference type="SAM" id="SignalP"/>
    </source>
</evidence>
<sequence length="251" mass="27232">MKKMLSAVLLSGAVLSMAALAAKPAAITTALSDTARPADDVKRDGDRKPAEMLEFSKIKPGAKVMDLVPGGGYFTRIFAKAVGPEGWVYAYQPSELDSFSKGKSPKILAVAKEYPNVSVIHAPINDLSAPEALDVVFTAQNYHDMKDDFFKPADTDKVNKAVFKALKPGGLYIVIDHAAEKGSGLRDTNTLHRIDEAAVKQEITAAGFEFAGESKVLRNTKDPKTANVFDPSIRGKTDQFVYKFRKPLKAK</sequence>
<reference evidence="2 3" key="1">
    <citation type="submission" date="2020-03" db="EMBL/GenBank/DDBJ databases">
        <title>Genomic Encyclopedia of Type Strains, Phase IV (KMG-IV): sequencing the most valuable type-strain genomes for metagenomic binning, comparative biology and taxonomic classification.</title>
        <authorList>
            <person name="Goeker M."/>
        </authorList>
    </citation>
    <scope>NUCLEOTIDE SEQUENCE [LARGE SCALE GENOMIC DNA]</scope>
    <source>
        <strain evidence="2 3">DSM 19867</strain>
    </source>
</reference>
<feature type="chain" id="PRO_5032674784" evidence="1">
    <location>
        <begin position="22"/>
        <end position="251"/>
    </location>
</feature>
<dbReference type="Proteomes" id="UP000570514">
    <property type="component" value="Unassembled WGS sequence"/>
</dbReference>
<keyword evidence="2" id="KW-0489">Methyltransferase</keyword>
<accession>A0A846MV17</accession>
<evidence type="ECO:0000313" key="2">
    <source>
        <dbReference type="EMBL" id="NIK87294.1"/>
    </source>
</evidence>
<comment type="caution">
    <text evidence="2">The sequence shown here is derived from an EMBL/GenBank/DDBJ whole genome shotgun (WGS) entry which is preliminary data.</text>
</comment>
<feature type="signal peptide" evidence="1">
    <location>
        <begin position="1"/>
        <end position="21"/>
    </location>
</feature>